<evidence type="ECO:0000313" key="3">
    <source>
        <dbReference type="Proteomes" id="UP000034045"/>
    </source>
</evidence>
<organism evidence="2 3">
    <name type="scientific">Candidatus Roizmanbacteria bacterium GW2011_GWA2_33_33</name>
    <dbReference type="NCBI Taxonomy" id="1618476"/>
    <lineage>
        <taxon>Bacteria</taxon>
        <taxon>Candidatus Roizmaniibacteriota</taxon>
    </lineage>
</organism>
<protein>
    <recommendedName>
        <fullName evidence="1">DNA primase DnaB-helicase binding domain-containing protein</fullName>
    </recommendedName>
</protein>
<proteinExistence type="predicted"/>
<feature type="domain" description="DNA primase DnaB-helicase binding" evidence="1">
    <location>
        <begin position="3"/>
        <end position="33"/>
    </location>
</feature>
<dbReference type="EMBL" id="LBPD01000021">
    <property type="protein sequence ID" value="KKP51053.1"/>
    <property type="molecule type" value="Genomic_DNA"/>
</dbReference>
<accession>A0A0G0A3B0</accession>
<name>A0A0G0A3B0_9BACT</name>
<dbReference type="GO" id="GO:0005524">
    <property type="term" value="F:ATP binding"/>
    <property type="evidence" value="ECO:0007669"/>
    <property type="project" value="InterPro"/>
</dbReference>
<dbReference type="InterPro" id="IPR016136">
    <property type="entry name" value="DNA_helicase_N/primase_C"/>
</dbReference>
<dbReference type="GO" id="GO:0003678">
    <property type="term" value="F:DNA helicase activity"/>
    <property type="evidence" value="ECO:0007669"/>
    <property type="project" value="InterPro"/>
</dbReference>
<comment type="caution">
    <text evidence="2">The sequence shown here is derived from an EMBL/GenBank/DDBJ whole genome shotgun (WGS) entry which is preliminary data.</text>
</comment>
<dbReference type="GO" id="GO:0006260">
    <property type="term" value="P:DNA replication"/>
    <property type="evidence" value="ECO:0007669"/>
    <property type="project" value="InterPro"/>
</dbReference>
<evidence type="ECO:0000313" key="2">
    <source>
        <dbReference type="EMBL" id="KKP51053.1"/>
    </source>
</evidence>
<sequence>IGEEIIPMIEKISNPIVRTFYMKKLASILEVSENTIENLIFQLKRKKKQLSLNKIKYNKPVEDSRELTIDKYVLSVLFQSEDPNNIYRNVFEILKPEYFLHPSYEKISRLFFEEIEKNKKVNINQFGQNLSDELQPVFDEIFLFASTDHNLSNESLDRLIHEIKKYYFKREIKKILREEESLENKKQLVEISQNLKEVEKKLISL</sequence>
<evidence type="ECO:0000259" key="1">
    <source>
        <dbReference type="Pfam" id="PF10410"/>
    </source>
</evidence>
<dbReference type="InterPro" id="IPR036185">
    <property type="entry name" value="DNA_heli_DnaB-like_N_sf"/>
</dbReference>
<dbReference type="Gene3D" id="1.10.860.10">
    <property type="entry name" value="DNAb Helicase, Chain A"/>
    <property type="match status" value="1"/>
</dbReference>
<dbReference type="Proteomes" id="UP000034045">
    <property type="component" value="Unassembled WGS sequence"/>
</dbReference>
<dbReference type="AlphaFoldDB" id="A0A0G0A3B0"/>
<dbReference type="InterPro" id="IPR019475">
    <property type="entry name" value="DNA_primase_DnaB-bd"/>
</dbReference>
<gene>
    <name evidence="2" type="ORF">UR42_C0021G0010</name>
</gene>
<dbReference type="Pfam" id="PF10410">
    <property type="entry name" value="DnaB_bind"/>
    <property type="match status" value="1"/>
</dbReference>
<dbReference type="GO" id="GO:0016779">
    <property type="term" value="F:nucleotidyltransferase activity"/>
    <property type="evidence" value="ECO:0007669"/>
    <property type="project" value="InterPro"/>
</dbReference>
<reference evidence="2 3" key="1">
    <citation type="journal article" date="2015" name="Nature">
        <title>rRNA introns, odd ribosomes, and small enigmatic genomes across a large radiation of phyla.</title>
        <authorList>
            <person name="Brown C.T."/>
            <person name="Hug L.A."/>
            <person name="Thomas B.C."/>
            <person name="Sharon I."/>
            <person name="Castelle C.J."/>
            <person name="Singh A."/>
            <person name="Wilkins M.J."/>
            <person name="Williams K.H."/>
            <person name="Banfield J.F."/>
        </authorList>
    </citation>
    <scope>NUCLEOTIDE SEQUENCE [LARGE SCALE GENOMIC DNA]</scope>
</reference>
<feature type="non-terminal residue" evidence="2">
    <location>
        <position position="1"/>
    </location>
</feature>
<dbReference type="SUPFAM" id="SSF48024">
    <property type="entry name" value="N-terminal domain of DnaB helicase"/>
    <property type="match status" value="1"/>
</dbReference>